<sequence>MKKKYLAAILGVMIATTSVTACGATQTETKESAAESSADKNTEDSSADSTEGDTKTNADSEDSDAEEDVTYGEVKSVEDGKLTIAVGTKKDMGSAPEKPDDDKSDSKASEKTGDDNSEIPEKPEGSSSGENNAGAPDGMQGEELSMLDLTGDELTVTVTETTVITKESAGGRGGALRGNQGEVPEKPEGNNNDGNKPESETIELSDIQEGDIVAITTDDDRNALTIKVQNNDMGGGQGGPVGTPGGDAQGADSYDAANTYDSDTEVSDTSLESTGTDENAALVSSGANVTFNNVDITRTSADSTGGDNSSFYGVGAALLTTAGNSYVKGGTVTTDAAGGAGIFAYSDGTVYAADTTIKTTQDTSGGIHAAGGGKLYAWDLNVETNGESAAAIRSDRGGGTMVVDGGSYTSNGEGSPAVYCTADIAVKDATLTANGSEAVCIEGLNSLHLFNCDLTGNMSDLSQNDSTWTVILYQSMSGDSEVGNSTFQMDGGSLTSENGGVFYTTNTESDIALKDVNITYNNDNEYFLCCSGNNNERGWGESGNNGADCDFTAISQDMEGDVIWDSISDLDFYMTDGSSLTGAIVDDESFAGNGGDGYCNVYVSKDSTWTVTGDSTVSTLSSEGTIVDDSGKTVTIKGTDGTVYAEGDSEYTITVDKYEDTVDVSGSDSVASWSDYAVEKPEQL</sequence>
<accession>A0ABV1BEQ0</accession>
<proteinExistence type="predicted"/>
<keyword evidence="4" id="KW-1185">Reference proteome</keyword>
<feature type="compositionally biased region" description="Low complexity" evidence="1">
    <location>
        <begin position="147"/>
        <end position="165"/>
    </location>
</feature>
<feature type="compositionally biased region" description="Polar residues" evidence="1">
    <location>
        <begin position="267"/>
        <end position="277"/>
    </location>
</feature>
<dbReference type="EMBL" id="JBBMEJ010000007">
    <property type="protein sequence ID" value="MEQ2370747.1"/>
    <property type="molecule type" value="Genomic_DNA"/>
</dbReference>
<gene>
    <name evidence="3" type="ORF">WMO28_07270</name>
</gene>
<dbReference type="Gene3D" id="2.160.20.20">
    <property type="match status" value="1"/>
</dbReference>
<evidence type="ECO:0000313" key="3">
    <source>
        <dbReference type="EMBL" id="MEQ2370747.1"/>
    </source>
</evidence>
<evidence type="ECO:0000256" key="1">
    <source>
        <dbReference type="SAM" id="MobiDB-lite"/>
    </source>
</evidence>
<evidence type="ECO:0008006" key="5">
    <source>
        <dbReference type="Google" id="ProtNLM"/>
    </source>
</evidence>
<feature type="region of interest" description="Disordered" evidence="1">
    <location>
        <begin position="228"/>
        <end position="277"/>
    </location>
</feature>
<organism evidence="3 4">
    <name type="scientific">Blautia aquisgranensis</name>
    <dbReference type="NCBI Taxonomy" id="3133153"/>
    <lineage>
        <taxon>Bacteria</taxon>
        <taxon>Bacillati</taxon>
        <taxon>Bacillota</taxon>
        <taxon>Clostridia</taxon>
        <taxon>Lachnospirales</taxon>
        <taxon>Lachnospiraceae</taxon>
        <taxon>Blautia</taxon>
    </lineage>
</organism>
<feature type="compositionally biased region" description="Basic and acidic residues" evidence="1">
    <location>
        <begin position="88"/>
        <end position="124"/>
    </location>
</feature>
<feature type="signal peptide" evidence="2">
    <location>
        <begin position="1"/>
        <end position="21"/>
    </location>
</feature>
<evidence type="ECO:0000313" key="4">
    <source>
        <dbReference type="Proteomes" id="UP001473063"/>
    </source>
</evidence>
<protein>
    <recommendedName>
        <fullName evidence="5">Carbohydrate-binding domain-containing protein</fullName>
    </recommendedName>
</protein>
<feature type="region of interest" description="Disordered" evidence="1">
    <location>
        <begin position="21"/>
        <end position="201"/>
    </location>
</feature>
<comment type="caution">
    <text evidence="3">The sequence shown here is derived from an EMBL/GenBank/DDBJ whole genome shotgun (WGS) entry which is preliminary data.</text>
</comment>
<dbReference type="InterPro" id="IPR012332">
    <property type="entry name" value="Autotransporter_pectin_lyase_C"/>
</dbReference>
<keyword evidence="2" id="KW-0732">Signal</keyword>
<dbReference type="RefSeq" id="WP_349056552.1">
    <property type="nucleotide sequence ID" value="NZ_JBBMEJ010000007.1"/>
</dbReference>
<dbReference type="Proteomes" id="UP001473063">
    <property type="component" value="Unassembled WGS sequence"/>
</dbReference>
<feature type="compositionally biased region" description="Acidic residues" evidence="1">
    <location>
        <begin position="59"/>
        <end position="70"/>
    </location>
</feature>
<evidence type="ECO:0000256" key="2">
    <source>
        <dbReference type="SAM" id="SignalP"/>
    </source>
</evidence>
<dbReference type="PROSITE" id="PS51257">
    <property type="entry name" value="PROKAR_LIPOPROTEIN"/>
    <property type="match status" value="1"/>
</dbReference>
<feature type="compositionally biased region" description="Gly residues" evidence="1">
    <location>
        <begin position="233"/>
        <end position="248"/>
    </location>
</feature>
<name>A0ABV1BEQ0_9FIRM</name>
<reference evidence="3 4" key="1">
    <citation type="submission" date="2024-03" db="EMBL/GenBank/DDBJ databases">
        <title>Human intestinal bacterial collection.</title>
        <authorList>
            <person name="Pauvert C."/>
            <person name="Hitch T.C.A."/>
            <person name="Clavel T."/>
        </authorList>
    </citation>
    <scope>NUCLEOTIDE SEQUENCE [LARGE SCALE GENOMIC DNA]</scope>
    <source>
        <strain evidence="3 4">CLA-JM-H16</strain>
    </source>
</reference>
<feature type="compositionally biased region" description="Basic and acidic residues" evidence="1">
    <location>
        <begin position="28"/>
        <end position="43"/>
    </location>
</feature>
<feature type="chain" id="PRO_5047104044" description="Carbohydrate-binding domain-containing protein" evidence="2">
    <location>
        <begin position="22"/>
        <end position="684"/>
    </location>
</feature>